<dbReference type="RefSeq" id="WP_081892153.1">
    <property type="nucleotide sequence ID" value="NZ_JDUU01000002.1"/>
</dbReference>
<evidence type="ECO:0000313" key="1">
    <source>
        <dbReference type="EMBL" id="KFI49767.1"/>
    </source>
</evidence>
<sequence length="315" mass="35173">MSAADVLAVLNGTPPAPKPDDGAYRGLREEPTLWPEIREIIETDIATAPRSLQREVGPSELGTDCLRCLGAKLAGWKQDKAAAWLPFIGTCVHQRFEKTFDGLNKQGFDPDVRHRRFETEKRVTVGSIHGLAGGYDVHGSIDLYDRENKCTADWKIVGSTTLKTVKAHGPSQTYLCQASLYGIGLEHEGEQVERMCIYFLPRNGLSLKDTLPVQMRFDPKPGLWALTRAQLMVTFMDVIEQSDGIQARDAWIRSLPKSTGHCFDCGTWTVDRSNAIPELAKPPAEAPERWAKLTPLIEARYPQRDVIENTEQENS</sequence>
<keyword evidence="2" id="KW-1185">Reference proteome</keyword>
<dbReference type="eggNOG" id="ENOG5032Y78">
    <property type="taxonomic scope" value="Bacteria"/>
</dbReference>
<protein>
    <submittedName>
        <fullName evidence="1">Uncharacterized protein</fullName>
    </submittedName>
</protein>
<dbReference type="Gene3D" id="3.90.320.10">
    <property type="match status" value="1"/>
</dbReference>
<evidence type="ECO:0000313" key="2">
    <source>
        <dbReference type="Proteomes" id="UP000029108"/>
    </source>
</evidence>
<dbReference type="STRING" id="1437608.GCA_000771645_00951"/>
<gene>
    <name evidence="1" type="ORF">BBIA_1455</name>
</gene>
<organism evidence="1 2">
    <name type="scientific">Bifidobacterium biavatii DSM 23969</name>
    <dbReference type="NCBI Taxonomy" id="1437608"/>
    <lineage>
        <taxon>Bacteria</taxon>
        <taxon>Bacillati</taxon>
        <taxon>Actinomycetota</taxon>
        <taxon>Actinomycetes</taxon>
        <taxon>Bifidobacteriales</taxon>
        <taxon>Bifidobacteriaceae</taxon>
        <taxon>Bifidobacterium</taxon>
    </lineage>
</organism>
<comment type="caution">
    <text evidence="1">The sequence shown here is derived from an EMBL/GenBank/DDBJ whole genome shotgun (WGS) entry which is preliminary data.</text>
</comment>
<dbReference type="EMBL" id="JGYN01000020">
    <property type="protein sequence ID" value="KFI49767.1"/>
    <property type="molecule type" value="Genomic_DNA"/>
</dbReference>
<accession>A0A086ZTB7</accession>
<dbReference type="InterPro" id="IPR011604">
    <property type="entry name" value="PDDEXK-like_dom_sf"/>
</dbReference>
<dbReference type="Proteomes" id="UP000029108">
    <property type="component" value="Unassembled WGS sequence"/>
</dbReference>
<name>A0A086ZTB7_9BIFI</name>
<dbReference type="AlphaFoldDB" id="A0A086ZTB7"/>
<proteinExistence type="predicted"/>
<reference evidence="1 2" key="1">
    <citation type="submission" date="2014-03" db="EMBL/GenBank/DDBJ databases">
        <title>Genomics of Bifidobacteria.</title>
        <authorList>
            <person name="Ventura M."/>
            <person name="Milani C."/>
            <person name="Lugli G.A."/>
        </authorList>
    </citation>
    <scope>NUCLEOTIDE SEQUENCE [LARGE SCALE GENOMIC DNA]</scope>
    <source>
        <strain evidence="1 2">DSM 23969</strain>
    </source>
</reference>
<dbReference type="OrthoDB" id="5140755at2"/>